<proteinExistence type="predicted"/>
<dbReference type="InterPro" id="IPR009003">
    <property type="entry name" value="Peptidase_S1_PA"/>
</dbReference>
<organism evidence="1 2">
    <name type="scientific">Aquincola agrisoli</name>
    <dbReference type="NCBI Taxonomy" id="3119538"/>
    <lineage>
        <taxon>Bacteria</taxon>
        <taxon>Pseudomonadati</taxon>
        <taxon>Pseudomonadota</taxon>
        <taxon>Betaproteobacteria</taxon>
        <taxon>Burkholderiales</taxon>
        <taxon>Sphaerotilaceae</taxon>
        <taxon>Aquincola</taxon>
    </lineage>
</organism>
<reference evidence="1 2" key="1">
    <citation type="submission" date="2024-02" db="EMBL/GenBank/DDBJ databases">
        <title>Genome sequence of Aquincola sp. MAHUQ-54.</title>
        <authorList>
            <person name="Huq M.A."/>
        </authorList>
    </citation>
    <scope>NUCLEOTIDE SEQUENCE [LARGE SCALE GENOMIC DNA]</scope>
    <source>
        <strain evidence="1 2">MAHUQ-54</strain>
    </source>
</reference>
<gene>
    <name evidence="1" type="ORF">V4F39_18415</name>
</gene>
<accession>A0AAW9QMU7</accession>
<dbReference type="Proteomes" id="UP001336250">
    <property type="component" value="Unassembled WGS sequence"/>
</dbReference>
<dbReference type="EMBL" id="JAZIBG010000036">
    <property type="protein sequence ID" value="MEF7615895.1"/>
    <property type="molecule type" value="Genomic_DNA"/>
</dbReference>
<evidence type="ECO:0000313" key="2">
    <source>
        <dbReference type="Proteomes" id="UP001336250"/>
    </source>
</evidence>
<dbReference type="SUPFAM" id="SSF50494">
    <property type="entry name" value="Trypsin-like serine proteases"/>
    <property type="match status" value="1"/>
</dbReference>
<name>A0AAW9QMU7_9BURK</name>
<comment type="caution">
    <text evidence="1">The sequence shown here is derived from an EMBL/GenBank/DDBJ whole genome shotgun (WGS) entry which is preliminary data.</text>
</comment>
<dbReference type="AlphaFoldDB" id="A0AAW9QMU7"/>
<dbReference type="Gene3D" id="2.40.10.120">
    <property type="match status" value="1"/>
</dbReference>
<sequence length="337" mass="36520">MKNLQDATERICELKGSLVALDALLPAVIDTLSAAALARLADSFDAHAEAARIVMLHSDISDVVLTTFEREIARNRALLQRSQEPLGRATRTGVVDELLLTTTRITTFVGSQVQTRASGFFFRRGDQLFLVSSRHVFADATRSHFPDRIEIGLHTDTHDLTRHETVSLPLYRDGLGQWREAVDSGGKVDVAVLAIPATRLPADAVVLAFDDSHLDARGEDVAIGDALTIAGFPFGFHDTAHHLAVARSACVASAYGVRFRQQGCFLIDARSHPGSSGSPVVRRRSGGHPGASAVRWRLLGVHSTRVDMGDRDPLRDDGLALTCTWYADVLPTLTAEG</sequence>
<dbReference type="Pfam" id="PF13365">
    <property type="entry name" value="Trypsin_2"/>
    <property type="match status" value="1"/>
</dbReference>
<protein>
    <submittedName>
        <fullName evidence="1">Trypsin-like peptidase domain-containing protein</fullName>
    </submittedName>
</protein>
<evidence type="ECO:0000313" key="1">
    <source>
        <dbReference type="EMBL" id="MEF7615895.1"/>
    </source>
</evidence>
<dbReference type="RefSeq" id="WP_332291243.1">
    <property type="nucleotide sequence ID" value="NZ_JAZIBG010000036.1"/>
</dbReference>
<keyword evidence="2" id="KW-1185">Reference proteome</keyword>